<dbReference type="RefSeq" id="WP_347369296.1">
    <property type="nucleotide sequence ID" value="NZ_JBDOJC010000001.1"/>
</dbReference>
<reference evidence="1 2" key="1">
    <citation type="submission" date="2024-05" db="EMBL/GenBank/DDBJ databases">
        <authorList>
            <person name="De Oliveira J.P."/>
            <person name="Noriler S.A."/>
            <person name="De Oliveira A.G."/>
            <person name="Sipoli D.S."/>
        </authorList>
    </citation>
    <scope>NUCLEOTIDE SEQUENCE [LARGE SCALE GENOMIC DNA]</scope>
    <source>
        <strain evidence="1 2">LABIM189</strain>
    </source>
</reference>
<proteinExistence type="predicted"/>
<sequence length="202" mass="22348">MARNPAISYAGSDEQASLVRDLLFNPLGYINPQRLRLAARLDNPQARGIVNDLLISGYGLDIHWPAAPLNSIARHYLRHWRQLPQAAYLMGCQILRSGLSWQGAMLRLPAWAQNFSCQALDASPCPPPGRALRHSDLLNAGYSQLRAWQGQLPAAMAQRLPLQFSPVVDSDAAAFPPSNALLLTLALQYARRHPFAPPADYY</sequence>
<dbReference type="InterPro" id="IPR013388">
    <property type="entry name" value="T3SS_OrgA/MxiK"/>
</dbReference>
<evidence type="ECO:0000313" key="1">
    <source>
        <dbReference type="EMBL" id="MEO2215503.1"/>
    </source>
</evidence>
<evidence type="ECO:0000313" key="2">
    <source>
        <dbReference type="Proteomes" id="UP001455709"/>
    </source>
</evidence>
<gene>
    <name evidence="1" type="ORF">ABGV49_00280</name>
</gene>
<comment type="caution">
    <text evidence="1">The sequence shown here is derived from an EMBL/GenBank/DDBJ whole genome shotgun (WGS) entry which is preliminary data.</text>
</comment>
<protein>
    <submittedName>
        <fullName evidence="1">Type III secretion apparatus protein OrgA/MxiK</fullName>
    </submittedName>
</protein>
<accession>A0ABV0F8S9</accession>
<dbReference type="EMBL" id="JBDOJC010000001">
    <property type="protein sequence ID" value="MEO2215503.1"/>
    <property type="molecule type" value="Genomic_DNA"/>
</dbReference>
<name>A0ABV0F8S9_9NEIS</name>
<dbReference type="Pfam" id="PF09482">
    <property type="entry name" value="OrgA_MxiK"/>
    <property type="match status" value="1"/>
</dbReference>
<organism evidence="1 2">
    <name type="scientific">Chromobacterium vaccinii</name>
    <dbReference type="NCBI Taxonomy" id="1108595"/>
    <lineage>
        <taxon>Bacteria</taxon>
        <taxon>Pseudomonadati</taxon>
        <taxon>Pseudomonadota</taxon>
        <taxon>Betaproteobacteria</taxon>
        <taxon>Neisseriales</taxon>
        <taxon>Chromobacteriaceae</taxon>
        <taxon>Chromobacterium</taxon>
    </lineage>
</organism>
<dbReference type="Proteomes" id="UP001455709">
    <property type="component" value="Unassembled WGS sequence"/>
</dbReference>
<dbReference type="NCBIfam" id="TIGR02555">
    <property type="entry name" value="OrgA_MxiK"/>
    <property type="match status" value="1"/>
</dbReference>
<keyword evidence="2" id="KW-1185">Reference proteome</keyword>